<evidence type="ECO:0000259" key="3">
    <source>
        <dbReference type="PROSITE" id="PS50801"/>
    </source>
</evidence>
<dbReference type="PANTHER" id="PTHR33495">
    <property type="entry name" value="ANTI-SIGMA FACTOR ANTAGONIST TM_1081-RELATED-RELATED"/>
    <property type="match status" value="1"/>
</dbReference>
<comment type="caution">
    <text evidence="4">The sequence shown here is derived from an EMBL/GenBank/DDBJ whole genome shotgun (WGS) entry which is preliminary data.</text>
</comment>
<dbReference type="PANTHER" id="PTHR33495:SF13">
    <property type="entry name" value="ANTI-SIGMA-F FACTOR ANTAGONIST RSFB"/>
    <property type="match status" value="1"/>
</dbReference>
<reference evidence="4 5" key="1">
    <citation type="submission" date="2020-08" db="EMBL/GenBank/DDBJ databases">
        <title>Sequencing the genomes of 1000 actinobacteria strains.</title>
        <authorList>
            <person name="Klenk H.-P."/>
        </authorList>
    </citation>
    <scope>NUCLEOTIDE SEQUENCE [LARGE SCALE GENOMIC DNA]</scope>
    <source>
        <strain evidence="4 5">DSM 45859</strain>
    </source>
</reference>
<dbReference type="InterPro" id="IPR003658">
    <property type="entry name" value="Anti-sigma_ant"/>
</dbReference>
<keyword evidence="5" id="KW-1185">Reference proteome</keyword>
<gene>
    <name evidence="4" type="ORF">BJY18_007005</name>
</gene>
<dbReference type="RefSeq" id="WP_184784046.1">
    <property type="nucleotide sequence ID" value="NZ_JACHMG010000001.1"/>
</dbReference>
<dbReference type="SUPFAM" id="SSF52091">
    <property type="entry name" value="SpoIIaa-like"/>
    <property type="match status" value="1"/>
</dbReference>
<protein>
    <recommendedName>
        <fullName evidence="2">Anti-sigma factor antagonist</fullName>
    </recommendedName>
</protein>
<dbReference type="Gene3D" id="3.30.750.24">
    <property type="entry name" value="STAS domain"/>
    <property type="match status" value="1"/>
</dbReference>
<comment type="similarity">
    <text evidence="1 2">Belongs to the anti-sigma-factor antagonist family.</text>
</comment>
<dbReference type="PROSITE" id="PS50801">
    <property type="entry name" value="STAS"/>
    <property type="match status" value="1"/>
</dbReference>
<dbReference type="CDD" id="cd07043">
    <property type="entry name" value="STAS_anti-anti-sigma_factors"/>
    <property type="match status" value="1"/>
</dbReference>
<dbReference type="AlphaFoldDB" id="A0A840J664"/>
<evidence type="ECO:0000313" key="4">
    <source>
        <dbReference type="EMBL" id="MBB4689520.1"/>
    </source>
</evidence>
<evidence type="ECO:0000256" key="1">
    <source>
        <dbReference type="ARBA" id="ARBA00009013"/>
    </source>
</evidence>
<evidence type="ECO:0000313" key="5">
    <source>
        <dbReference type="Proteomes" id="UP000581769"/>
    </source>
</evidence>
<dbReference type="EMBL" id="JACHMG010000001">
    <property type="protein sequence ID" value="MBB4689520.1"/>
    <property type="molecule type" value="Genomic_DNA"/>
</dbReference>
<dbReference type="GO" id="GO:0043856">
    <property type="term" value="F:anti-sigma factor antagonist activity"/>
    <property type="evidence" value="ECO:0007669"/>
    <property type="project" value="InterPro"/>
</dbReference>
<sequence>MSDLIGSPGELSIEREDRSPAVVLTVRGDIDVVTAPKVTAAVTEACTLGPPVLVLDLSAVDFLASAGLTALLSLCQGMPSGTSFRIVAAGRATVRPIELTGLAQSLPLYRTLETALDRE</sequence>
<accession>A0A840J664</accession>
<dbReference type="NCBIfam" id="TIGR00377">
    <property type="entry name" value="ant_ant_sig"/>
    <property type="match status" value="1"/>
</dbReference>
<dbReference type="Proteomes" id="UP000581769">
    <property type="component" value="Unassembled WGS sequence"/>
</dbReference>
<dbReference type="InterPro" id="IPR002645">
    <property type="entry name" value="STAS_dom"/>
</dbReference>
<name>A0A840J664_9PSEU</name>
<proteinExistence type="inferred from homology"/>
<dbReference type="InterPro" id="IPR036513">
    <property type="entry name" value="STAS_dom_sf"/>
</dbReference>
<evidence type="ECO:0000256" key="2">
    <source>
        <dbReference type="RuleBase" id="RU003749"/>
    </source>
</evidence>
<dbReference type="Pfam" id="PF01740">
    <property type="entry name" value="STAS"/>
    <property type="match status" value="1"/>
</dbReference>
<organism evidence="4 5">
    <name type="scientific">Amycolatopsis jiangsuensis</name>
    <dbReference type="NCBI Taxonomy" id="1181879"/>
    <lineage>
        <taxon>Bacteria</taxon>
        <taxon>Bacillati</taxon>
        <taxon>Actinomycetota</taxon>
        <taxon>Actinomycetes</taxon>
        <taxon>Pseudonocardiales</taxon>
        <taxon>Pseudonocardiaceae</taxon>
        <taxon>Amycolatopsis</taxon>
    </lineage>
</organism>
<feature type="domain" description="STAS" evidence="3">
    <location>
        <begin position="11"/>
        <end position="119"/>
    </location>
</feature>